<feature type="region of interest" description="Disordered" evidence="6">
    <location>
        <begin position="38"/>
        <end position="75"/>
    </location>
</feature>
<dbReference type="CDD" id="cd12394">
    <property type="entry name" value="RRM1_RBM34"/>
    <property type="match status" value="1"/>
</dbReference>
<protein>
    <submittedName>
        <fullName evidence="8">RNA-binding protein 34</fullName>
    </submittedName>
</protein>
<feature type="domain" description="RRM" evidence="7">
    <location>
        <begin position="360"/>
        <end position="441"/>
    </location>
</feature>
<keyword evidence="4" id="KW-0539">Nucleus</keyword>
<feature type="domain" description="RRM" evidence="7">
    <location>
        <begin position="227"/>
        <end position="343"/>
    </location>
</feature>
<reference evidence="8" key="2">
    <citation type="journal article" date="2024" name="Plant">
        <title>Genomic evolution and insights into agronomic trait innovations of Sesamum species.</title>
        <authorList>
            <person name="Miao H."/>
            <person name="Wang L."/>
            <person name="Qu L."/>
            <person name="Liu H."/>
            <person name="Sun Y."/>
            <person name="Le M."/>
            <person name="Wang Q."/>
            <person name="Wei S."/>
            <person name="Zheng Y."/>
            <person name="Lin W."/>
            <person name="Duan Y."/>
            <person name="Cao H."/>
            <person name="Xiong S."/>
            <person name="Wang X."/>
            <person name="Wei L."/>
            <person name="Li C."/>
            <person name="Ma Q."/>
            <person name="Ju M."/>
            <person name="Zhao R."/>
            <person name="Li G."/>
            <person name="Mu C."/>
            <person name="Tian Q."/>
            <person name="Mei H."/>
            <person name="Zhang T."/>
            <person name="Gao T."/>
            <person name="Zhang H."/>
        </authorList>
    </citation>
    <scope>NUCLEOTIDE SEQUENCE</scope>
    <source>
        <strain evidence="8">K16</strain>
    </source>
</reference>
<dbReference type="InterPro" id="IPR034221">
    <property type="entry name" value="RBM34_RRM2"/>
</dbReference>
<comment type="similarity">
    <text evidence="2">Belongs to the RRM RBM34 family.</text>
</comment>
<dbReference type="InterPro" id="IPR000504">
    <property type="entry name" value="RRM_dom"/>
</dbReference>
<dbReference type="PROSITE" id="PS50102">
    <property type="entry name" value="RRM"/>
    <property type="match status" value="2"/>
</dbReference>
<comment type="caution">
    <text evidence="8">The sequence shown here is derived from an EMBL/GenBank/DDBJ whole genome shotgun (WGS) entry which is preliminary data.</text>
</comment>
<feature type="region of interest" description="Disordered" evidence="6">
    <location>
        <begin position="1"/>
        <end position="24"/>
    </location>
</feature>
<reference evidence="8" key="1">
    <citation type="submission" date="2020-06" db="EMBL/GenBank/DDBJ databases">
        <authorList>
            <person name="Li T."/>
            <person name="Hu X."/>
            <person name="Zhang T."/>
            <person name="Song X."/>
            <person name="Zhang H."/>
            <person name="Dai N."/>
            <person name="Sheng W."/>
            <person name="Hou X."/>
            <person name="Wei L."/>
        </authorList>
    </citation>
    <scope>NUCLEOTIDE SEQUENCE</scope>
    <source>
        <strain evidence="8">K16</strain>
        <tissue evidence="8">Leaf</tissue>
    </source>
</reference>
<dbReference type="Pfam" id="PF00076">
    <property type="entry name" value="RRM_1"/>
    <property type="match status" value="2"/>
</dbReference>
<feature type="region of interest" description="Disordered" evidence="6">
    <location>
        <begin position="432"/>
        <end position="568"/>
    </location>
</feature>
<feature type="compositionally biased region" description="Polar residues" evidence="6">
    <location>
        <begin position="9"/>
        <end position="24"/>
    </location>
</feature>
<dbReference type="PANTHER" id="PTHR23236:SF25">
    <property type="entry name" value="RNA-BINDING PROTEIN 34"/>
    <property type="match status" value="1"/>
</dbReference>
<keyword evidence="9" id="KW-1185">Reference proteome</keyword>
<feature type="compositionally biased region" description="Polar residues" evidence="6">
    <location>
        <begin position="451"/>
        <end position="462"/>
    </location>
</feature>
<proteinExistence type="inferred from homology"/>
<dbReference type="CDD" id="cd12395">
    <property type="entry name" value="RRM2_RBM34"/>
    <property type="match status" value="1"/>
</dbReference>
<evidence type="ECO:0000256" key="1">
    <source>
        <dbReference type="ARBA" id="ARBA00004604"/>
    </source>
</evidence>
<dbReference type="InterPro" id="IPR012677">
    <property type="entry name" value="Nucleotide-bd_a/b_plait_sf"/>
</dbReference>
<name>A0AAE2BWK6_9LAMI</name>
<dbReference type="PANTHER" id="PTHR23236">
    <property type="entry name" value="EUKARYOTIC TRANSLATION INITIATION FACTOR 4B/4H"/>
    <property type="match status" value="1"/>
</dbReference>
<dbReference type="SMART" id="SM00360">
    <property type="entry name" value="RRM"/>
    <property type="match status" value="2"/>
</dbReference>
<dbReference type="EMBL" id="JACGWL010000006">
    <property type="protein sequence ID" value="KAK4400491.1"/>
    <property type="molecule type" value="Genomic_DNA"/>
</dbReference>
<evidence type="ECO:0000256" key="6">
    <source>
        <dbReference type="SAM" id="MobiDB-lite"/>
    </source>
</evidence>
<evidence type="ECO:0000256" key="2">
    <source>
        <dbReference type="ARBA" id="ARBA00007077"/>
    </source>
</evidence>
<evidence type="ECO:0000256" key="5">
    <source>
        <dbReference type="PROSITE-ProRule" id="PRU00176"/>
    </source>
</evidence>
<accession>A0AAE2BWK6</accession>
<evidence type="ECO:0000256" key="4">
    <source>
        <dbReference type="ARBA" id="ARBA00023242"/>
    </source>
</evidence>
<sequence>MAKKAKNPLKTNNASKSNEGENSSTVFKTLFGEISEQNSASNSLFSENNPFRRKPLETRQPNHESGLGFAEKDAGNKGILGDSGFFEIQQKNKRKKDEVKEGKSGLDTEFVEEKSKKFRAAELQGDEKDVNANHFESKETLGKDIGDIPRKVESGEFSVKNEKKKKKKRKRDEVEAEYEARLYGVMDETKENKGESSVLGEKRKKMENPEDTMVPKEDFDDESKLLRTVFVGNLPLKLKKKEIVKEFAKFGEVESVRIRSVPIIDGKMPRKGAVIKKRINENGDRSVFCWSSLLYLVDFVALVDIMCVHAYVVFKTEESAQASLAHNMALVGGNHIRVDRACPPRKKLKGDNSPLYDNKRTVFVGNLPFDVKDEELYKLFTGIKNLETSIEAVRVIRDPGSSLGKGIAYVLFKTKDAANFVVKKHNLKLRDRELRLSHAKPNDTSSKRKNSLQPDTNSSSAKKSAVGSRTPDDANKVKAKVNLSYQGLRASKSGSQKKVHTRITLPAKSKSQPAMEQKSGYKKRPSVAARKEKALQAANASKLAGTKRKLGNRTPDNAGQKKKARKSR</sequence>
<evidence type="ECO:0000256" key="3">
    <source>
        <dbReference type="ARBA" id="ARBA00022884"/>
    </source>
</evidence>
<gene>
    <name evidence="8" type="ORF">Sango_1155200</name>
</gene>
<dbReference type="InterPro" id="IPR035979">
    <property type="entry name" value="RBD_domain_sf"/>
</dbReference>
<dbReference type="Gene3D" id="3.30.70.330">
    <property type="match status" value="2"/>
</dbReference>
<feature type="compositionally biased region" description="Polar residues" evidence="6">
    <location>
        <begin position="38"/>
        <end position="49"/>
    </location>
</feature>
<keyword evidence="3 5" id="KW-0694">RNA-binding</keyword>
<feature type="compositionally biased region" description="Basic and acidic residues" evidence="6">
    <location>
        <begin position="125"/>
        <end position="147"/>
    </location>
</feature>
<dbReference type="Proteomes" id="UP001289374">
    <property type="component" value="Unassembled WGS sequence"/>
</dbReference>
<feature type="region of interest" description="Disordered" evidence="6">
    <location>
        <begin position="190"/>
        <end position="216"/>
    </location>
</feature>
<evidence type="ECO:0000259" key="7">
    <source>
        <dbReference type="PROSITE" id="PS50102"/>
    </source>
</evidence>
<evidence type="ECO:0000313" key="9">
    <source>
        <dbReference type="Proteomes" id="UP001289374"/>
    </source>
</evidence>
<organism evidence="8 9">
    <name type="scientific">Sesamum angolense</name>
    <dbReference type="NCBI Taxonomy" id="2727404"/>
    <lineage>
        <taxon>Eukaryota</taxon>
        <taxon>Viridiplantae</taxon>
        <taxon>Streptophyta</taxon>
        <taxon>Embryophyta</taxon>
        <taxon>Tracheophyta</taxon>
        <taxon>Spermatophyta</taxon>
        <taxon>Magnoliopsida</taxon>
        <taxon>eudicotyledons</taxon>
        <taxon>Gunneridae</taxon>
        <taxon>Pentapetalae</taxon>
        <taxon>asterids</taxon>
        <taxon>lamiids</taxon>
        <taxon>Lamiales</taxon>
        <taxon>Pedaliaceae</taxon>
        <taxon>Sesamum</taxon>
    </lineage>
</organism>
<comment type="subcellular location">
    <subcellularLocation>
        <location evidence="1">Nucleus</location>
        <location evidence="1">Nucleolus</location>
    </subcellularLocation>
</comment>
<evidence type="ECO:0000313" key="8">
    <source>
        <dbReference type="EMBL" id="KAK4400491.1"/>
    </source>
</evidence>
<dbReference type="GO" id="GO:0005730">
    <property type="term" value="C:nucleolus"/>
    <property type="evidence" value="ECO:0007669"/>
    <property type="project" value="UniProtKB-SubCell"/>
</dbReference>
<dbReference type="GO" id="GO:0003723">
    <property type="term" value="F:RNA binding"/>
    <property type="evidence" value="ECO:0007669"/>
    <property type="project" value="UniProtKB-UniRule"/>
</dbReference>
<dbReference type="AlphaFoldDB" id="A0AAE2BWK6"/>
<dbReference type="SUPFAM" id="SSF54928">
    <property type="entry name" value="RNA-binding domain, RBD"/>
    <property type="match status" value="2"/>
</dbReference>
<feature type="region of interest" description="Disordered" evidence="6">
    <location>
        <begin position="122"/>
        <end position="147"/>
    </location>
</feature>